<dbReference type="SUPFAM" id="SSF46894">
    <property type="entry name" value="C-terminal effector domain of the bipartite response regulators"/>
    <property type="match status" value="1"/>
</dbReference>
<proteinExistence type="predicted"/>
<dbReference type="Gene3D" id="3.40.50.2300">
    <property type="match status" value="1"/>
</dbReference>
<dbReference type="PANTHER" id="PTHR43214:SF43">
    <property type="entry name" value="TWO-COMPONENT RESPONSE REGULATOR"/>
    <property type="match status" value="1"/>
</dbReference>
<organism evidence="6 7">
    <name type="scientific">Variovorax boronicumulans</name>
    <dbReference type="NCBI Taxonomy" id="436515"/>
    <lineage>
        <taxon>Bacteria</taxon>
        <taxon>Pseudomonadati</taxon>
        <taxon>Pseudomonadota</taxon>
        <taxon>Betaproteobacteria</taxon>
        <taxon>Burkholderiales</taxon>
        <taxon>Comamonadaceae</taxon>
        <taxon>Variovorax</taxon>
    </lineage>
</organism>
<dbReference type="RefSeq" id="WP_307638221.1">
    <property type="nucleotide sequence ID" value="NZ_JAUSRR010000011.1"/>
</dbReference>
<dbReference type="EMBL" id="JAUSRR010000011">
    <property type="protein sequence ID" value="MDP9926539.1"/>
    <property type="molecule type" value="Genomic_DNA"/>
</dbReference>
<dbReference type="SMART" id="SM00448">
    <property type="entry name" value="REC"/>
    <property type="match status" value="1"/>
</dbReference>
<reference evidence="6" key="1">
    <citation type="submission" date="2023-07" db="EMBL/GenBank/DDBJ databases">
        <title>Sorghum-associated microbial communities from plants grown in Nebraska, USA.</title>
        <authorList>
            <person name="Schachtman D."/>
        </authorList>
    </citation>
    <scope>NUCLEOTIDE SEQUENCE</scope>
    <source>
        <strain evidence="6">DS2795</strain>
    </source>
</reference>
<dbReference type="CDD" id="cd06170">
    <property type="entry name" value="LuxR_C_like"/>
    <property type="match status" value="1"/>
</dbReference>
<dbReference type="PROSITE" id="PS50110">
    <property type="entry name" value="RESPONSE_REGULATORY"/>
    <property type="match status" value="1"/>
</dbReference>
<sequence>MAHHLAAQPLRLMVLDDHAVVRHGLIARLADEPDLSVVGSHATSRELLDALATVAADVVLVDFSLGPSDIDGLNLLRALKVRHPRSRTIVISAHYSAATVALALKAGARGYVGKSQELDELVAAVRTVSKGRIHLHPDMAADIATLSEAASPHTDAEALTKNPLLSPREREVLRCCLEGLSVTQIATKFSRNVNTISTQKHAAFRKLGIRTDNELFKIRHQLDKT</sequence>
<dbReference type="GO" id="GO:0003677">
    <property type="term" value="F:DNA binding"/>
    <property type="evidence" value="ECO:0007669"/>
    <property type="project" value="UniProtKB-KW"/>
</dbReference>
<dbReference type="SUPFAM" id="SSF52172">
    <property type="entry name" value="CheY-like"/>
    <property type="match status" value="1"/>
</dbReference>
<name>A0AAW8E4Q3_9BURK</name>
<dbReference type="PANTHER" id="PTHR43214">
    <property type="entry name" value="TWO-COMPONENT RESPONSE REGULATOR"/>
    <property type="match status" value="1"/>
</dbReference>
<keyword evidence="1 3" id="KW-0597">Phosphoprotein</keyword>
<dbReference type="Pfam" id="PF00072">
    <property type="entry name" value="Response_reg"/>
    <property type="match status" value="1"/>
</dbReference>
<dbReference type="InterPro" id="IPR016032">
    <property type="entry name" value="Sig_transdc_resp-reg_C-effctor"/>
</dbReference>
<evidence type="ECO:0000256" key="3">
    <source>
        <dbReference type="PROSITE-ProRule" id="PRU00169"/>
    </source>
</evidence>
<dbReference type="InterPro" id="IPR039420">
    <property type="entry name" value="WalR-like"/>
</dbReference>
<dbReference type="CDD" id="cd17535">
    <property type="entry name" value="REC_NarL-like"/>
    <property type="match status" value="1"/>
</dbReference>
<accession>A0AAW8E4Q3</accession>
<dbReference type="GO" id="GO:0000160">
    <property type="term" value="P:phosphorelay signal transduction system"/>
    <property type="evidence" value="ECO:0007669"/>
    <property type="project" value="InterPro"/>
</dbReference>
<evidence type="ECO:0000259" key="4">
    <source>
        <dbReference type="PROSITE" id="PS50043"/>
    </source>
</evidence>
<dbReference type="InterPro" id="IPR058245">
    <property type="entry name" value="NreC/VraR/RcsB-like_REC"/>
</dbReference>
<feature type="modified residue" description="4-aspartylphosphate" evidence="3">
    <location>
        <position position="62"/>
    </location>
</feature>
<dbReference type="InterPro" id="IPR000792">
    <property type="entry name" value="Tscrpt_reg_LuxR_C"/>
</dbReference>
<keyword evidence="2 6" id="KW-0238">DNA-binding</keyword>
<evidence type="ECO:0000259" key="5">
    <source>
        <dbReference type="PROSITE" id="PS50110"/>
    </source>
</evidence>
<protein>
    <submittedName>
        <fullName evidence="6">DNA-binding NarL/FixJ family response regulator</fullName>
    </submittedName>
</protein>
<evidence type="ECO:0000256" key="2">
    <source>
        <dbReference type="ARBA" id="ARBA00023125"/>
    </source>
</evidence>
<dbReference type="PRINTS" id="PR00038">
    <property type="entry name" value="HTHLUXR"/>
</dbReference>
<dbReference type="PROSITE" id="PS50043">
    <property type="entry name" value="HTH_LUXR_2"/>
    <property type="match status" value="1"/>
</dbReference>
<feature type="domain" description="Response regulatory" evidence="5">
    <location>
        <begin position="11"/>
        <end position="129"/>
    </location>
</feature>
<dbReference type="InterPro" id="IPR011006">
    <property type="entry name" value="CheY-like_superfamily"/>
</dbReference>
<evidence type="ECO:0000256" key="1">
    <source>
        <dbReference type="ARBA" id="ARBA00022553"/>
    </source>
</evidence>
<dbReference type="SMART" id="SM00421">
    <property type="entry name" value="HTH_LUXR"/>
    <property type="match status" value="1"/>
</dbReference>
<dbReference type="Proteomes" id="UP001244295">
    <property type="component" value="Unassembled WGS sequence"/>
</dbReference>
<gene>
    <name evidence="6" type="ORF">J2W25_005588</name>
</gene>
<feature type="domain" description="HTH luxR-type" evidence="4">
    <location>
        <begin position="158"/>
        <end position="223"/>
    </location>
</feature>
<dbReference type="Pfam" id="PF00196">
    <property type="entry name" value="GerE"/>
    <property type="match status" value="1"/>
</dbReference>
<dbReference type="InterPro" id="IPR001789">
    <property type="entry name" value="Sig_transdc_resp-reg_receiver"/>
</dbReference>
<evidence type="ECO:0000313" key="6">
    <source>
        <dbReference type="EMBL" id="MDP9926539.1"/>
    </source>
</evidence>
<dbReference type="AlphaFoldDB" id="A0AAW8E4Q3"/>
<comment type="caution">
    <text evidence="6">The sequence shown here is derived from an EMBL/GenBank/DDBJ whole genome shotgun (WGS) entry which is preliminary data.</text>
</comment>
<dbReference type="GO" id="GO:0006355">
    <property type="term" value="P:regulation of DNA-templated transcription"/>
    <property type="evidence" value="ECO:0007669"/>
    <property type="project" value="InterPro"/>
</dbReference>
<evidence type="ECO:0000313" key="7">
    <source>
        <dbReference type="Proteomes" id="UP001244295"/>
    </source>
</evidence>
<dbReference type="PROSITE" id="PS00622">
    <property type="entry name" value="HTH_LUXR_1"/>
    <property type="match status" value="1"/>
</dbReference>